<protein>
    <submittedName>
        <fullName evidence="1">Uncharacterized protein</fullName>
    </submittedName>
</protein>
<sequence>MAEVTTKRFSVGYALLQKKQRSFIQVSLLNSAKERGIDLIRIDTDKPLVDQGPFDCVLHKLNAEDWRKQLKEYSVRNPSAVVIDSPDAIQRLHNRISMLEVVSEIEAEEVKDGESASFGTPKQTVIYEQEKLKDPTSWGEGLKFPVIAKPLVADGSAKSHKMSLIFSSEGLEKLKPPTVLQEFVNHGGVIFKVYVVGGYVKCVKRKSLADISDEKLGGLQGSLSFCQVSNLSPHAKNDDTYYKILEDAEMPPMSLITNIARGLRRAMKLHLFNFDVIRDTRVGNRYLVVDINYFPGYAKMPGYESVLTDFLWGVLTNEEARSFDYQKEATKLVDNIGGYGEEKGPLPVQDPFQIGVSTRVIFRVLGFCFLPPDRQFTWCSLLIMYIPSFALEIALVDESCVFDDDDISSSPIAVTERKLAVKCSCGISNFASARWYQLSHVSSLLYAFLTYTILGIYCECLDYGYYHMSRVSQYLHLFHYYGTAFNILNTLVKPDKILDLAYLMHWSVPHFFKLVLEPTCAVDSMQILWGLNFVDSASGGFCIVVLRSSGALQLPPCLYGFVVDPVSLKEDKIADFFVDIGHRLSGFICLFLRPLRTKMKLVKAKNLLHSVMLEVFKDRVL</sequence>
<organism evidence="1 2">
    <name type="scientific">Arctium lappa</name>
    <name type="common">Greater burdock</name>
    <name type="synonym">Lappa major</name>
    <dbReference type="NCBI Taxonomy" id="4217"/>
    <lineage>
        <taxon>Eukaryota</taxon>
        <taxon>Viridiplantae</taxon>
        <taxon>Streptophyta</taxon>
        <taxon>Embryophyta</taxon>
        <taxon>Tracheophyta</taxon>
        <taxon>Spermatophyta</taxon>
        <taxon>Magnoliopsida</taxon>
        <taxon>eudicotyledons</taxon>
        <taxon>Gunneridae</taxon>
        <taxon>Pentapetalae</taxon>
        <taxon>asterids</taxon>
        <taxon>campanulids</taxon>
        <taxon>Asterales</taxon>
        <taxon>Asteraceae</taxon>
        <taxon>Carduoideae</taxon>
        <taxon>Cardueae</taxon>
        <taxon>Arctiinae</taxon>
        <taxon>Arctium</taxon>
    </lineage>
</organism>
<keyword evidence="2" id="KW-1185">Reference proteome</keyword>
<dbReference type="EMBL" id="CM042051">
    <property type="protein sequence ID" value="KAI3727935.1"/>
    <property type="molecule type" value="Genomic_DNA"/>
</dbReference>
<evidence type="ECO:0000313" key="1">
    <source>
        <dbReference type="EMBL" id="KAI3727935.1"/>
    </source>
</evidence>
<gene>
    <name evidence="1" type="ORF">L6452_16557</name>
</gene>
<reference evidence="1 2" key="2">
    <citation type="journal article" date="2022" name="Mol. Ecol. Resour.">
        <title>The genomes of chicory, endive, great burdock and yacon provide insights into Asteraceae paleo-polyploidization history and plant inulin production.</title>
        <authorList>
            <person name="Fan W."/>
            <person name="Wang S."/>
            <person name="Wang H."/>
            <person name="Wang A."/>
            <person name="Jiang F."/>
            <person name="Liu H."/>
            <person name="Zhao H."/>
            <person name="Xu D."/>
            <person name="Zhang Y."/>
        </authorList>
    </citation>
    <scope>NUCLEOTIDE SEQUENCE [LARGE SCALE GENOMIC DNA]</scope>
    <source>
        <strain evidence="2">cv. Niubang</strain>
    </source>
</reference>
<reference evidence="2" key="1">
    <citation type="journal article" date="2022" name="Mol. Ecol. Resour.">
        <title>The genomes of chicory, endive, great burdock and yacon provide insights into Asteraceae palaeo-polyploidization history and plant inulin production.</title>
        <authorList>
            <person name="Fan W."/>
            <person name="Wang S."/>
            <person name="Wang H."/>
            <person name="Wang A."/>
            <person name="Jiang F."/>
            <person name="Liu H."/>
            <person name="Zhao H."/>
            <person name="Xu D."/>
            <person name="Zhang Y."/>
        </authorList>
    </citation>
    <scope>NUCLEOTIDE SEQUENCE [LARGE SCALE GENOMIC DNA]</scope>
    <source>
        <strain evidence="2">cv. Niubang</strain>
    </source>
</reference>
<evidence type="ECO:0000313" key="2">
    <source>
        <dbReference type="Proteomes" id="UP001055879"/>
    </source>
</evidence>
<proteinExistence type="predicted"/>
<accession>A0ACB9C147</accession>
<name>A0ACB9C147_ARCLA</name>
<dbReference type="Proteomes" id="UP001055879">
    <property type="component" value="Linkage Group LG05"/>
</dbReference>
<comment type="caution">
    <text evidence="1">The sequence shown here is derived from an EMBL/GenBank/DDBJ whole genome shotgun (WGS) entry which is preliminary data.</text>
</comment>